<dbReference type="RefSeq" id="WP_120514827.1">
    <property type="nucleotide sequence ID" value="NZ_QXZY01000002.1"/>
</dbReference>
<dbReference type="InterPro" id="IPR051909">
    <property type="entry name" value="MFP_Cation_Efflux"/>
</dbReference>
<dbReference type="Gene3D" id="2.40.420.20">
    <property type="match status" value="1"/>
</dbReference>
<sequence>MQKLLIIFFAAALISCGNSSKPSGKDSTGKEEHTDGHGHEEDIVEITAAQARTIGLQTAEVQKRSLSGAIKVNGMLDVPPQQMLSISTPFGGILRNTQLLEGYWVRKGQVIAEMEHPDYIQLQQDYLETKAQYGFLEQELERQQELSKENVTARKTLQKTEADHRTLKVRMEGLRQKLILMNISIPNLEKGTIIRAIPVVAPISGYVTKVNANIGKFVNANEPMFEIVDTEHLHAELTVFEKDIPRLKIGRKVRFVLSNETEERTATVHLIGREIDADRTIRVHCHLDREDREMMPGTYLKAWVETGAMEVPSLPDEAIVMEGDKYYVFIAEEEANHFKRQEITTGVSGNGYTEVRLPDGTPANARFAVKGAGDLMAAMMNSGEAGHAH</sequence>
<keyword evidence="3" id="KW-0175">Coiled coil</keyword>
<evidence type="ECO:0000256" key="4">
    <source>
        <dbReference type="SAM" id="MobiDB-lite"/>
    </source>
</evidence>
<dbReference type="Gene3D" id="2.40.30.170">
    <property type="match status" value="1"/>
</dbReference>
<dbReference type="GO" id="GO:0015679">
    <property type="term" value="P:plasma membrane copper ion transport"/>
    <property type="evidence" value="ECO:0007669"/>
    <property type="project" value="TreeGrafter"/>
</dbReference>
<organism evidence="5 6">
    <name type="scientific">Chitinophaga barathri</name>
    <dbReference type="NCBI Taxonomy" id="1647451"/>
    <lineage>
        <taxon>Bacteria</taxon>
        <taxon>Pseudomonadati</taxon>
        <taxon>Bacteroidota</taxon>
        <taxon>Chitinophagia</taxon>
        <taxon>Chitinophagales</taxon>
        <taxon>Chitinophagaceae</taxon>
        <taxon>Chitinophaga</taxon>
    </lineage>
</organism>
<dbReference type="Gene3D" id="1.10.287.470">
    <property type="entry name" value="Helix hairpin bin"/>
    <property type="match status" value="1"/>
</dbReference>
<dbReference type="NCBIfam" id="TIGR01730">
    <property type="entry name" value="RND_mfp"/>
    <property type="match status" value="1"/>
</dbReference>
<dbReference type="GO" id="GO:0030313">
    <property type="term" value="C:cell envelope"/>
    <property type="evidence" value="ECO:0007669"/>
    <property type="project" value="TreeGrafter"/>
</dbReference>
<dbReference type="Proteomes" id="UP000279089">
    <property type="component" value="Unassembled WGS sequence"/>
</dbReference>
<keyword evidence="6" id="KW-1185">Reference proteome</keyword>
<dbReference type="EMBL" id="RMBX01000003">
    <property type="protein sequence ID" value="RPD41888.1"/>
    <property type="molecule type" value="Genomic_DNA"/>
</dbReference>
<dbReference type="GO" id="GO:0016020">
    <property type="term" value="C:membrane"/>
    <property type="evidence" value="ECO:0007669"/>
    <property type="project" value="InterPro"/>
</dbReference>
<dbReference type="PANTHER" id="PTHR30097">
    <property type="entry name" value="CATION EFFLUX SYSTEM PROTEIN CUSB"/>
    <property type="match status" value="1"/>
</dbReference>
<proteinExistence type="inferred from homology"/>
<dbReference type="GO" id="GO:0022857">
    <property type="term" value="F:transmembrane transporter activity"/>
    <property type="evidence" value="ECO:0007669"/>
    <property type="project" value="InterPro"/>
</dbReference>
<gene>
    <name evidence="5" type="ORF">EG028_06920</name>
</gene>
<dbReference type="GO" id="GO:0060003">
    <property type="term" value="P:copper ion export"/>
    <property type="evidence" value="ECO:0007669"/>
    <property type="project" value="TreeGrafter"/>
</dbReference>
<evidence type="ECO:0000256" key="2">
    <source>
        <dbReference type="ARBA" id="ARBA00022448"/>
    </source>
</evidence>
<evidence type="ECO:0000313" key="5">
    <source>
        <dbReference type="EMBL" id="RPD41888.1"/>
    </source>
</evidence>
<reference evidence="6" key="1">
    <citation type="submission" date="2018-11" db="EMBL/GenBank/DDBJ databases">
        <title>Chitinophaga lutea sp.nov., isolate from arsenic contaminated soil.</title>
        <authorList>
            <person name="Zong Y."/>
        </authorList>
    </citation>
    <scope>NUCLEOTIDE SEQUENCE [LARGE SCALE GENOMIC DNA]</scope>
    <source>
        <strain evidence="6">YLT18</strain>
    </source>
</reference>
<dbReference type="Gene3D" id="2.40.50.100">
    <property type="match status" value="1"/>
</dbReference>
<protein>
    <submittedName>
        <fullName evidence="5">Efflux RND transporter periplasmic adaptor subunit</fullName>
    </submittedName>
</protein>
<comment type="similarity">
    <text evidence="1">Belongs to the membrane fusion protein (MFP) (TC 8.A.1) family.</text>
</comment>
<keyword evidence="2" id="KW-0813">Transport</keyword>
<dbReference type="InterPro" id="IPR006143">
    <property type="entry name" value="RND_pump_MFP"/>
</dbReference>
<dbReference type="SUPFAM" id="SSF111369">
    <property type="entry name" value="HlyD-like secretion proteins"/>
    <property type="match status" value="1"/>
</dbReference>
<name>A0A3N4ME88_9BACT</name>
<evidence type="ECO:0000256" key="1">
    <source>
        <dbReference type="ARBA" id="ARBA00009477"/>
    </source>
</evidence>
<feature type="compositionally biased region" description="Basic and acidic residues" evidence="4">
    <location>
        <begin position="23"/>
        <end position="40"/>
    </location>
</feature>
<evidence type="ECO:0000256" key="3">
    <source>
        <dbReference type="SAM" id="Coils"/>
    </source>
</evidence>
<feature type="coiled-coil region" evidence="3">
    <location>
        <begin position="126"/>
        <end position="177"/>
    </location>
</feature>
<dbReference type="PANTHER" id="PTHR30097:SF4">
    <property type="entry name" value="SLR6042 PROTEIN"/>
    <property type="match status" value="1"/>
</dbReference>
<dbReference type="AlphaFoldDB" id="A0A3N4ME88"/>
<feature type="region of interest" description="Disordered" evidence="4">
    <location>
        <begin position="19"/>
        <end position="40"/>
    </location>
</feature>
<accession>A0A3N4ME88</accession>
<evidence type="ECO:0000313" key="6">
    <source>
        <dbReference type="Proteomes" id="UP000279089"/>
    </source>
</evidence>
<comment type="caution">
    <text evidence="5">The sequence shown here is derived from an EMBL/GenBank/DDBJ whole genome shotgun (WGS) entry which is preliminary data.</text>
</comment>
<dbReference type="PROSITE" id="PS51257">
    <property type="entry name" value="PROKAR_LIPOPROTEIN"/>
    <property type="match status" value="1"/>
</dbReference>
<dbReference type="OrthoDB" id="9814657at2"/>